<evidence type="ECO:0000313" key="4">
    <source>
        <dbReference type="Proteomes" id="UP000651085"/>
    </source>
</evidence>
<feature type="transmembrane region" description="Helical" evidence="1">
    <location>
        <begin position="47"/>
        <end position="67"/>
    </location>
</feature>
<dbReference type="InterPro" id="IPR007492">
    <property type="entry name" value="LytTR_DNA-bd_dom"/>
</dbReference>
<dbReference type="Pfam" id="PF04397">
    <property type="entry name" value="LytTR"/>
    <property type="match status" value="1"/>
</dbReference>
<dbReference type="AlphaFoldDB" id="A0A926F0X4"/>
<comment type="caution">
    <text evidence="3">The sequence shown here is derived from an EMBL/GenBank/DDBJ whole genome shotgun (WGS) entry which is preliminary data.</text>
</comment>
<evidence type="ECO:0000256" key="1">
    <source>
        <dbReference type="SAM" id="Phobius"/>
    </source>
</evidence>
<dbReference type="GO" id="GO:0003677">
    <property type="term" value="F:DNA binding"/>
    <property type="evidence" value="ECO:0007669"/>
    <property type="project" value="UniProtKB-KW"/>
</dbReference>
<keyword evidence="1" id="KW-0812">Transmembrane</keyword>
<dbReference type="InterPro" id="IPR046947">
    <property type="entry name" value="LytR-like"/>
</dbReference>
<dbReference type="PROSITE" id="PS50930">
    <property type="entry name" value="HTH_LYTTR"/>
    <property type="match status" value="1"/>
</dbReference>
<name>A0A926F0X4_9BACT</name>
<keyword evidence="1" id="KW-0472">Membrane</keyword>
<feature type="transmembrane region" description="Helical" evidence="1">
    <location>
        <begin position="110"/>
        <end position="128"/>
    </location>
</feature>
<sequence length="279" mass="31311">MEAHPIIDSPRRWTITLLLAFLAAGVQAVLLITYADAGSLPALADGMVSVGIFCVLAYLSWFVTGYVSVIQTELIVSVLALLFWLAGGFAVQGWIEAWSGAVYAPFVDTLPFRALFGVLCWSVVMLWYKLYVCRLSGEEEKGTVEETPLYQLTDEKKQPVEEIATRLPEEHIDRITVKDGSRIHLIAIEHLLYVQACGDYVTLVTPDGQYIKELTMKYLETHLPASGFVRIHRSTIVNVTQISRVELFGKENYRLLLKNGDKLRVSLSGYKLLKARLEL</sequence>
<keyword evidence="4" id="KW-1185">Reference proteome</keyword>
<accession>A0A926F0X4</accession>
<dbReference type="RefSeq" id="WP_262433226.1">
    <property type="nucleotide sequence ID" value="NZ_JACRTF010000001.1"/>
</dbReference>
<reference evidence="3" key="1">
    <citation type="submission" date="2020-08" db="EMBL/GenBank/DDBJ databases">
        <title>Genome public.</title>
        <authorList>
            <person name="Liu C."/>
            <person name="Sun Q."/>
        </authorList>
    </citation>
    <scope>NUCLEOTIDE SEQUENCE</scope>
    <source>
        <strain evidence="3">N12</strain>
    </source>
</reference>
<dbReference type="Gene3D" id="2.40.50.1020">
    <property type="entry name" value="LytTr DNA-binding domain"/>
    <property type="match status" value="1"/>
</dbReference>
<dbReference type="PANTHER" id="PTHR37299:SF1">
    <property type="entry name" value="STAGE 0 SPORULATION PROTEIN A HOMOLOG"/>
    <property type="match status" value="1"/>
</dbReference>
<feature type="transmembrane region" description="Helical" evidence="1">
    <location>
        <begin position="12"/>
        <end position="35"/>
    </location>
</feature>
<dbReference type="PANTHER" id="PTHR37299">
    <property type="entry name" value="TRANSCRIPTIONAL REGULATOR-RELATED"/>
    <property type="match status" value="1"/>
</dbReference>
<evidence type="ECO:0000313" key="3">
    <source>
        <dbReference type="EMBL" id="MBC8592010.1"/>
    </source>
</evidence>
<protein>
    <submittedName>
        <fullName evidence="3">LytTR family transcriptional regulator DNA-binding domain-containing protein</fullName>
    </submittedName>
</protein>
<feature type="transmembrane region" description="Helical" evidence="1">
    <location>
        <begin position="74"/>
        <end position="95"/>
    </location>
</feature>
<keyword evidence="1" id="KW-1133">Transmembrane helix</keyword>
<proteinExistence type="predicted"/>
<dbReference type="Proteomes" id="UP000651085">
    <property type="component" value="Unassembled WGS sequence"/>
</dbReference>
<feature type="domain" description="HTH LytTR-type" evidence="2">
    <location>
        <begin position="175"/>
        <end position="279"/>
    </location>
</feature>
<dbReference type="GO" id="GO:0000156">
    <property type="term" value="F:phosphorelay response regulator activity"/>
    <property type="evidence" value="ECO:0007669"/>
    <property type="project" value="InterPro"/>
</dbReference>
<evidence type="ECO:0000259" key="2">
    <source>
        <dbReference type="PROSITE" id="PS50930"/>
    </source>
</evidence>
<gene>
    <name evidence="3" type="ORF">H8744_01885</name>
</gene>
<dbReference type="EMBL" id="JACRTF010000001">
    <property type="protein sequence ID" value="MBC8592010.1"/>
    <property type="molecule type" value="Genomic_DNA"/>
</dbReference>
<keyword evidence="3" id="KW-0238">DNA-binding</keyword>
<organism evidence="3 4">
    <name type="scientific">Jilunia laotingensis</name>
    <dbReference type="NCBI Taxonomy" id="2763675"/>
    <lineage>
        <taxon>Bacteria</taxon>
        <taxon>Pseudomonadati</taxon>
        <taxon>Bacteroidota</taxon>
        <taxon>Bacteroidia</taxon>
        <taxon>Bacteroidales</taxon>
        <taxon>Bacteroidaceae</taxon>
        <taxon>Jilunia</taxon>
    </lineage>
</organism>
<dbReference type="SMART" id="SM00850">
    <property type="entry name" value="LytTR"/>
    <property type="match status" value="1"/>
</dbReference>